<organism evidence="2 3">
    <name type="scientific">Flavipsychrobacter stenotrophus</name>
    <dbReference type="NCBI Taxonomy" id="2077091"/>
    <lineage>
        <taxon>Bacteria</taxon>
        <taxon>Pseudomonadati</taxon>
        <taxon>Bacteroidota</taxon>
        <taxon>Chitinophagia</taxon>
        <taxon>Chitinophagales</taxon>
        <taxon>Chitinophagaceae</taxon>
        <taxon>Flavipsychrobacter</taxon>
    </lineage>
</organism>
<accession>A0A2S7SZ23</accession>
<dbReference type="InterPro" id="IPR001387">
    <property type="entry name" value="Cro/C1-type_HTH"/>
</dbReference>
<proteinExistence type="predicted"/>
<dbReference type="AlphaFoldDB" id="A0A2S7SZ23"/>
<dbReference type="Pfam" id="PF01381">
    <property type="entry name" value="HTH_3"/>
    <property type="match status" value="1"/>
</dbReference>
<dbReference type="RefSeq" id="WP_105038828.1">
    <property type="nucleotide sequence ID" value="NZ_PPSL01000002.1"/>
</dbReference>
<comment type="caution">
    <text evidence="2">The sequence shown here is derived from an EMBL/GenBank/DDBJ whole genome shotgun (WGS) entry which is preliminary data.</text>
</comment>
<dbReference type="SUPFAM" id="SSF47413">
    <property type="entry name" value="lambda repressor-like DNA-binding domains"/>
    <property type="match status" value="1"/>
</dbReference>
<name>A0A2S7SZ23_9BACT</name>
<dbReference type="Proteomes" id="UP000239872">
    <property type="component" value="Unassembled WGS sequence"/>
</dbReference>
<evidence type="ECO:0000259" key="1">
    <source>
        <dbReference type="PROSITE" id="PS50943"/>
    </source>
</evidence>
<dbReference type="Gene3D" id="1.10.260.40">
    <property type="entry name" value="lambda repressor-like DNA-binding domains"/>
    <property type="match status" value="1"/>
</dbReference>
<feature type="domain" description="HTH cro/C1-type" evidence="1">
    <location>
        <begin position="16"/>
        <end position="69"/>
    </location>
</feature>
<dbReference type="PROSITE" id="PS50943">
    <property type="entry name" value="HTH_CROC1"/>
    <property type="match status" value="1"/>
</dbReference>
<dbReference type="SMART" id="SM00530">
    <property type="entry name" value="HTH_XRE"/>
    <property type="match status" value="1"/>
</dbReference>
<evidence type="ECO:0000313" key="3">
    <source>
        <dbReference type="Proteomes" id="UP000239872"/>
    </source>
</evidence>
<reference evidence="2 3" key="1">
    <citation type="submission" date="2018-01" db="EMBL/GenBank/DDBJ databases">
        <title>A novel member of the phylum Bacteroidetes isolated from glacier ice.</title>
        <authorList>
            <person name="Liu Q."/>
            <person name="Xin Y.-H."/>
        </authorList>
    </citation>
    <scope>NUCLEOTIDE SEQUENCE [LARGE SCALE GENOMIC DNA]</scope>
    <source>
        <strain evidence="2 3">RB1R16</strain>
    </source>
</reference>
<protein>
    <submittedName>
        <fullName evidence="2">Transcriptional regulator</fullName>
    </submittedName>
</protein>
<gene>
    <name evidence="2" type="ORF">CJD36_009150</name>
</gene>
<keyword evidence="3" id="KW-1185">Reference proteome</keyword>
<dbReference type="OrthoDB" id="674774at2"/>
<dbReference type="EMBL" id="PPSL01000002">
    <property type="protein sequence ID" value="PQJ11948.1"/>
    <property type="molecule type" value="Genomic_DNA"/>
</dbReference>
<dbReference type="CDD" id="cd00093">
    <property type="entry name" value="HTH_XRE"/>
    <property type="match status" value="1"/>
</dbReference>
<evidence type="ECO:0000313" key="2">
    <source>
        <dbReference type="EMBL" id="PQJ11948.1"/>
    </source>
</evidence>
<sequence length="130" mass="14699">MPPKTAVIAPHIGRKIEKIRTLKGIKQDTLAAKIGMSQGTYSKIEQSATIDEAKLKLIAEALELSVDAIKNFNEDAIVNHIQNNYDSSVVNSQINYQFNSIEKIVELYERMLQDKQELINSLQSQLQQKK</sequence>
<dbReference type="InterPro" id="IPR010982">
    <property type="entry name" value="Lambda_DNA-bd_dom_sf"/>
</dbReference>
<dbReference type="GO" id="GO:0003677">
    <property type="term" value="F:DNA binding"/>
    <property type="evidence" value="ECO:0007669"/>
    <property type="project" value="InterPro"/>
</dbReference>